<dbReference type="EMBL" id="JADEWN010000036">
    <property type="protein sequence ID" value="MBE9191650.1"/>
    <property type="molecule type" value="Genomic_DNA"/>
</dbReference>
<keyword evidence="6" id="KW-1185">Reference proteome</keyword>
<dbReference type="PROSITE" id="PS51764">
    <property type="entry name" value="GH26"/>
    <property type="match status" value="1"/>
</dbReference>
<keyword evidence="2" id="KW-0326">Glycosidase</keyword>
<evidence type="ECO:0000313" key="6">
    <source>
        <dbReference type="Proteomes" id="UP000651156"/>
    </source>
</evidence>
<evidence type="ECO:0000256" key="3">
    <source>
        <dbReference type="PROSITE-ProRule" id="PRU01100"/>
    </source>
</evidence>
<dbReference type="InterPro" id="IPR017853">
    <property type="entry name" value="GH"/>
</dbReference>
<evidence type="ECO:0000256" key="1">
    <source>
        <dbReference type="ARBA" id="ARBA00022801"/>
    </source>
</evidence>
<dbReference type="InterPro" id="IPR022790">
    <property type="entry name" value="GH26_dom"/>
</dbReference>
<protein>
    <recommendedName>
        <fullName evidence="4">GH26 domain-containing protein</fullName>
    </recommendedName>
</protein>
<evidence type="ECO:0000256" key="2">
    <source>
        <dbReference type="ARBA" id="ARBA00023295"/>
    </source>
</evidence>
<feature type="domain" description="GH26" evidence="4">
    <location>
        <begin position="53"/>
        <end position="373"/>
    </location>
</feature>
<name>A0ABR9UVP5_9CHRO</name>
<comment type="similarity">
    <text evidence="3">Belongs to the glycosyl hydrolase 26 family.</text>
</comment>
<keyword evidence="1" id="KW-0378">Hydrolase</keyword>
<reference evidence="5 6" key="1">
    <citation type="submission" date="2020-10" db="EMBL/GenBank/DDBJ databases">
        <authorList>
            <person name="Castelo-Branco R."/>
            <person name="Eusebio N."/>
            <person name="Adriana R."/>
            <person name="Vieira A."/>
            <person name="Brugerolle De Fraissinette N."/>
            <person name="Rezende De Castro R."/>
            <person name="Schneider M.P."/>
            <person name="Vasconcelos V."/>
            <person name="Leao P.N."/>
        </authorList>
    </citation>
    <scope>NUCLEOTIDE SEQUENCE [LARGE SCALE GENOMIC DNA]</scope>
    <source>
        <strain evidence="5 6">LEGE 06123</strain>
    </source>
</reference>
<comment type="caution">
    <text evidence="5">The sequence shown here is derived from an EMBL/GenBank/DDBJ whole genome shotgun (WGS) entry which is preliminary data.</text>
</comment>
<gene>
    <name evidence="5" type="ORF">IQ230_15095</name>
</gene>
<comment type="caution">
    <text evidence="3">Lacks conserved residue(s) required for the propagation of feature annotation.</text>
</comment>
<dbReference type="Gene3D" id="3.20.20.80">
    <property type="entry name" value="Glycosidases"/>
    <property type="match status" value="1"/>
</dbReference>
<accession>A0ABR9UVP5</accession>
<evidence type="ECO:0000259" key="4">
    <source>
        <dbReference type="PROSITE" id="PS51764"/>
    </source>
</evidence>
<evidence type="ECO:0000313" key="5">
    <source>
        <dbReference type="EMBL" id="MBE9191650.1"/>
    </source>
</evidence>
<organism evidence="5 6">
    <name type="scientific">Gloeocapsopsis crepidinum LEGE 06123</name>
    <dbReference type="NCBI Taxonomy" id="588587"/>
    <lineage>
        <taxon>Bacteria</taxon>
        <taxon>Bacillati</taxon>
        <taxon>Cyanobacteriota</taxon>
        <taxon>Cyanophyceae</taxon>
        <taxon>Oscillatoriophycideae</taxon>
        <taxon>Chroococcales</taxon>
        <taxon>Chroococcaceae</taxon>
        <taxon>Gloeocapsopsis</taxon>
    </lineage>
</organism>
<sequence length="381" mass="43708">MLRLMNLRVRNMNDPAGDRFRRCTTRDSIFSQWQWQLVLILMLGSLFGVKHLPSFAKTYQNQTSDQATQKNSHTPVLLGLYTPNYLGSQRTIDRELRQLDDWAGKRHSLAGFFMDIEDSNPAYNITNRLELLRSNGYTAFINLDSTRSAAQIARGDVDRSLRKLAQAYAVWAKQGSERMAFIAPFQEMNIPGETYSKDPQNFKLAYQRIQEIFAEAGVSPNTVRWVFAPNGWSENAQHRFENYYPGSDRVDVVAFSAYNWGHCSNASWKQWNEPQEVFESYIQRMRVMAPGKPIFIAQTGTTSHTQSGAKSSAKDQWLRNSYTQLVAMGVRGILYFNIDKECDWAFYNDRNHNSAGYRDAIANYAFGYVAPADLARMELAR</sequence>
<dbReference type="SUPFAM" id="SSF51445">
    <property type="entry name" value="(Trans)glycosidases"/>
    <property type="match status" value="1"/>
</dbReference>
<dbReference type="Proteomes" id="UP000651156">
    <property type="component" value="Unassembled WGS sequence"/>
</dbReference>
<proteinExistence type="inferred from homology"/>